<feature type="region of interest" description="Disordered" evidence="3">
    <location>
        <begin position="81"/>
        <end position="107"/>
    </location>
</feature>
<dbReference type="EMBL" id="JAPFRF010000023">
    <property type="protein sequence ID" value="KAJ7304453.1"/>
    <property type="molecule type" value="Genomic_DNA"/>
</dbReference>
<comment type="subunit">
    <text evidence="2">Efficient DNA binding requires dimerization with another bHLH protein.</text>
</comment>
<evidence type="ECO:0000313" key="5">
    <source>
        <dbReference type="EMBL" id="KAJ7304453.1"/>
    </source>
</evidence>
<dbReference type="InterPro" id="IPR050433">
    <property type="entry name" value="Myc_transcription_factors"/>
</dbReference>
<dbReference type="PANTHER" id="PTHR45851">
    <property type="entry name" value="MYC PROTO-ONCOGENE"/>
    <property type="match status" value="1"/>
</dbReference>
<feature type="compositionally biased region" description="Gly residues" evidence="3">
    <location>
        <begin position="121"/>
        <end position="130"/>
    </location>
</feature>
<evidence type="ECO:0000256" key="2">
    <source>
        <dbReference type="PIRNR" id="PIRNR001705"/>
    </source>
</evidence>
<proteinExistence type="predicted"/>
<feature type="domain" description="BHLH" evidence="4">
    <location>
        <begin position="267"/>
        <end position="319"/>
    </location>
</feature>
<dbReference type="SUPFAM" id="SSF47459">
    <property type="entry name" value="HLH, helix-loop-helix DNA-binding domain"/>
    <property type="match status" value="1"/>
</dbReference>
<dbReference type="AlphaFoldDB" id="A0A9Q1AQN3"/>
<evidence type="ECO:0000259" key="4">
    <source>
        <dbReference type="PROSITE" id="PS50888"/>
    </source>
</evidence>
<comment type="subcellular location">
    <subcellularLocation>
        <location evidence="2">Nucleus</location>
    </subcellularLocation>
</comment>
<dbReference type="GO" id="GO:0005634">
    <property type="term" value="C:nucleus"/>
    <property type="evidence" value="ECO:0007669"/>
    <property type="project" value="UniProtKB-SubCell"/>
</dbReference>
<dbReference type="CDD" id="cd11457">
    <property type="entry name" value="bHLHzip_L-Myc"/>
    <property type="match status" value="1"/>
</dbReference>
<feature type="compositionally biased region" description="Low complexity" evidence="3">
    <location>
        <begin position="131"/>
        <end position="144"/>
    </location>
</feature>
<dbReference type="InterPro" id="IPR011598">
    <property type="entry name" value="bHLH_dom"/>
</dbReference>
<dbReference type="FunFam" id="4.10.280.10:FF:000019">
    <property type="entry name" value="Myc proto-oncogene protein"/>
    <property type="match status" value="1"/>
</dbReference>
<gene>
    <name evidence="5" type="ORF">JRQ81_012014</name>
</gene>
<reference evidence="5" key="1">
    <citation type="journal article" date="2023" name="DNA Res.">
        <title>Chromosome-level genome assembly of Phrynocephalus forsythii using third-generation DNA sequencing and Hi-C analysis.</title>
        <authorList>
            <person name="Qi Y."/>
            <person name="Zhao W."/>
            <person name="Zhao Y."/>
            <person name="Niu C."/>
            <person name="Cao S."/>
            <person name="Zhang Y."/>
        </authorList>
    </citation>
    <scope>NUCLEOTIDE SEQUENCE</scope>
    <source>
        <tissue evidence="5">Muscle</tissue>
    </source>
</reference>
<organism evidence="5 6">
    <name type="scientific">Phrynocephalus forsythii</name>
    <dbReference type="NCBI Taxonomy" id="171643"/>
    <lineage>
        <taxon>Eukaryota</taxon>
        <taxon>Metazoa</taxon>
        <taxon>Chordata</taxon>
        <taxon>Craniata</taxon>
        <taxon>Vertebrata</taxon>
        <taxon>Euteleostomi</taxon>
        <taxon>Lepidosauria</taxon>
        <taxon>Squamata</taxon>
        <taxon>Bifurcata</taxon>
        <taxon>Unidentata</taxon>
        <taxon>Episquamata</taxon>
        <taxon>Toxicofera</taxon>
        <taxon>Iguania</taxon>
        <taxon>Acrodonta</taxon>
        <taxon>Agamidae</taxon>
        <taxon>Agaminae</taxon>
        <taxon>Phrynocephalus</taxon>
    </lineage>
</organism>
<dbReference type="InterPro" id="IPR002418">
    <property type="entry name" value="Tscrpt_reg_Myc"/>
</dbReference>
<keyword evidence="2" id="KW-0539">Nucleus</keyword>
<dbReference type="GO" id="GO:0003677">
    <property type="term" value="F:DNA binding"/>
    <property type="evidence" value="ECO:0007669"/>
    <property type="project" value="UniProtKB-UniRule"/>
</dbReference>
<protein>
    <recommendedName>
        <fullName evidence="4">BHLH domain-containing protein</fullName>
    </recommendedName>
</protein>
<dbReference type="PROSITE" id="PS50888">
    <property type="entry name" value="BHLH"/>
    <property type="match status" value="1"/>
</dbReference>
<keyword evidence="6" id="KW-1185">Reference proteome</keyword>
<dbReference type="GO" id="GO:0046983">
    <property type="term" value="F:protein dimerization activity"/>
    <property type="evidence" value="ECO:0007669"/>
    <property type="project" value="InterPro"/>
</dbReference>
<accession>A0A9Q1AQN3</accession>
<feature type="region of interest" description="Disordered" evidence="3">
    <location>
        <begin position="121"/>
        <end position="152"/>
    </location>
</feature>
<feature type="compositionally biased region" description="Basic and acidic residues" evidence="3">
    <location>
        <begin position="265"/>
        <end position="277"/>
    </location>
</feature>
<dbReference type="PIRSF" id="PIRSF001705">
    <property type="entry name" value="Myc_protein"/>
    <property type="match status" value="1"/>
</dbReference>
<feature type="region of interest" description="Disordered" evidence="3">
    <location>
        <begin position="206"/>
        <end position="280"/>
    </location>
</feature>
<dbReference type="InterPro" id="IPR036638">
    <property type="entry name" value="HLH_DNA-bd_sf"/>
</dbReference>
<comment type="caution">
    <text evidence="5">The sequence shown here is derived from an EMBL/GenBank/DDBJ whole genome shotgun (WGS) entry which is preliminary data.</text>
</comment>
<evidence type="ECO:0000256" key="1">
    <source>
        <dbReference type="ARBA" id="ARBA00023125"/>
    </source>
</evidence>
<keyword evidence="1 2" id="KW-0238">DNA-binding</keyword>
<dbReference type="SMART" id="SM00353">
    <property type="entry name" value="HLH"/>
    <property type="match status" value="1"/>
</dbReference>
<dbReference type="Pfam" id="PF00010">
    <property type="entry name" value="HLH"/>
    <property type="match status" value="1"/>
</dbReference>
<feature type="compositionally biased region" description="Pro residues" evidence="3">
    <location>
        <begin position="217"/>
        <end position="228"/>
    </location>
</feature>
<sequence>MEPDALPLLLPPFLDDHPEAPGEDIWKKFELLASPPGSPLAEEAAHDCRLEPGGGLLGNLSAFVLRDCMWSGFSARLEKTRGDQAGAKAPSSPPPPPAGAQDPGLAGGECVAPGALFAWPAGGGGGGGTPAEGKIPTSSGSESTSDSEGEEIDVVTVEKRQSLGVRKPVTITVRADPLDLCMKHFHIAIHQQQHNYAARFPSEGFSYEGTLAKGPQQQPPPPPPPPPLLQEEEDNGSDEGRAVERLPSEPFLPRAGSAPSSDSEDATKRKNHNDLERKRRKDLRSRFLALRDQVPGLATCSKTPKVVVLSQASRYLRSLLQAEQQMVAEKRQLRAHQLQLLNRMSLLQGSP</sequence>
<evidence type="ECO:0000313" key="6">
    <source>
        <dbReference type="Proteomes" id="UP001142489"/>
    </source>
</evidence>
<dbReference type="OrthoDB" id="5964374at2759"/>
<dbReference type="Proteomes" id="UP001142489">
    <property type="component" value="Unassembled WGS sequence"/>
</dbReference>
<dbReference type="Pfam" id="PF01056">
    <property type="entry name" value="Myc_N"/>
    <property type="match status" value="2"/>
</dbReference>
<dbReference type="InterPro" id="IPR012682">
    <property type="entry name" value="Tscrpt_reg_Myc_N"/>
</dbReference>
<name>A0A9Q1AQN3_9SAUR</name>
<evidence type="ECO:0000256" key="3">
    <source>
        <dbReference type="SAM" id="MobiDB-lite"/>
    </source>
</evidence>
<dbReference type="PRINTS" id="PR00044">
    <property type="entry name" value="LEUZIPPRMYC"/>
</dbReference>
<dbReference type="GO" id="GO:0003700">
    <property type="term" value="F:DNA-binding transcription factor activity"/>
    <property type="evidence" value="ECO:0007669"/>
    <property type="project" value="InterPro"/>
</dbReference>
<feature type="compositionally biased region" description="Basic and acidic residues" evidence="3">
    <location>
        <begin position="238"/>
        <end position="247"/>
    </location>
</feature>
<dbReference type="Gene3D" id="4.10.280.10">
    <property type="entry name" value="Helix-loop-helix DNA-binding domain"/>
    <property type="match status" value="1"/>
</dbReference>